<evidence type="ECO:0000256" key="1">
    <source>
        <dbReference type="SAM" id="MobiDB-lite"/>
    </source>
</evidence>
<dbReference type="Proteomes" id="UP000018888">
    <property type="component" value="Unassembled WGS sequence"/>
</dbReference>
<accession>A0A2P4QQB1</accession>
<gene>
    <name evidence="2" type="ORF">GLOIN_2v1765156</name>
</gene>
<feature type="compositionally biased region" description="Basic and acidic residues" evidence="1">
    <location>
        <begin position="106"/>
        <end position="118"/>
    </location>
</feature>
<evidence type="ECO:0000313" key="3">
    <source>
        <dbReference type="Proteomes" id="UP000018888"/>
    </source>
</evidence>
<reference evidence="2 3" key="2">
    <citation type="journal article" date="2018" name="New Phytol.">
        <title>High intraspecific genome diversity in the model arbuscular mycorrhizal symbiont Rhizophagus irregularis.</title>
        <authorList>
            <person name="Chen E.C.H."/>
            <person name="Morin E."/>
            <person name="Beaudet D."/>
            <person name="Noel J."/>
            <person name="Yildirir G."/>
            <person name="Ndikumana S."/>
            <person name="Charron P."/>
            <person name="St-Onge C."/>
            <person name="Giorgi J."/>
            <person name="Kruger M."/>
            <person name="Marton T."/>
            <person name="Ropars J."/>
            <person name="Grigoriev I.V."/>
            <person name="Hainaut M."/>
            <person name="Henrissat B."/>
            <person name="Roux C."/>
            <person name="Martin F."/>
            <person name="Corradi N."/>
        </authorList>
    </citation>
    <scope>NUCLEOTIDE SEQUENCE [LARGE SCALE GENOMIC DNA]</scope>
    <source>
        <strain evidence="2 3">DAOM 197198</strain>
    </source>
</reference>
<feature type="region of interest" description="Disordered" evidence="1">
    <location>
        <begin position="137"/>
        <end position="165"/>
    </location>
</feature>
<organism evidence="2 3">
    <name type="scientific">Rhizophagus irregularis (strain DAOM 181602 / DAOM 197198 / MUCL 43194)</name>
    <name type="common">Arbuscular mycorrhizal fungus</name>
    <name type="synonym">Glomus intraradices</name>
    <dbReference type="NCBI Taxonomy" id="747089"/>
    <lineage>
        <taxon>Eukaryota</taxon>
        <taxon>Fungi</taxon>
        <taxon>Fungi incertae sedis</taxon>
        <taxon>Mucoromycota</taxon>
        <taxon>Glomeromycotina</taxon>
        <taxon>Glomeromycetes</taxon>
        <taxon>Glomerales</taxon>
        <taxon>Glomeraceae</taxon>
        <taxon>Rhizophagus</taxon>
    </lineage>
</organism>
<feature type="compositionally biased region" description="Basic and acidic residues" evidence="1">
    <location>
        <begin position="42"/>
        <end position="51"/>
    </location>
</feature>
<dbReference type="AlphaFoldDB" id="A0A2P4QQB1"/>
<reference evidence="2 3" key="1">
    <citation type="journal article" date="2013" name="Proc. Natl. Acad. Sci. U.S.A.">
        <title>Genome of an arbuscular mycorrhizal fungus provides insight into the oldest plant symbiosis.</title>
        <authorList>
            <person name="Tisserant E."/>
            <person name="Malbreil M."/>
            <person name="Kuo A."/>
            <person name="Kohler A."/>
            <person name="Symeonidi A."/>
            <person name="Balestrini R."/>
            <person name="Charron P."/>
            <person name="Duensing N."/>
            <person name="Frei Dit Frey N."/>
            <person name="Gianinazzi-Pearson V."/>
            <person name="Gilbert L.B."/>
            <person name="Handa Y."/>
            <person name="Herr J.R."/>
            <person name="Hijri M."/>
            <person name="Koul R."/>
            <person name="Kawaguchi M."/>
            <person name="Krajinski F."/>
            <person name="Lammers P.J."/>
            <person name="Masclaux F.G."/>
            <person name="Murat C."/>
            <person name="Morin E."/>
            <person name="Ndikumana S."/>
            <person name="Pagni M."/>
            <person name="Petitpierre D."/>
            <person name="Requena N."/>
            <person name="Rosikiewicz P."/>
            <person name="Riley R."/>
            <person name="Saito K."/>
            <person name="San Clemente H."/>
            <person name="Shapiro H."/>
            <person name="van Tuinen D."/>
            <person name="Becard G."/>
            <person name="Bonfante P."/>
            <person name="Paszkowski U."/>
            <person name="Shachar-Hill Y.Y."/>
            <person name="Tuskan G.A."/>
            <person name="Young P.W."/>
            <person name="Sanders I.R."/>
            <person name="Henrissat B."/>
            <person name="Rensing S.A."/>
            <person name="Grigoriev I.V."/>
            <person name="Corradi N."/>
            <person name="Roux C."/>
            <person name="Martin F."/>
        </authorList>
    </citation>
    <scope>NUCLEOTIDE SEQUENCE [LARGE SCALE GENOMIC DNA]</scope>
    <source>
        <strain evidence="2 3">DAOM 197198</strain>
    </source>
</reference>
<protein>
    <submittedName>
        <fullName evidence="2">Uncharacterized protein</fullName>
    </submittedName>
</protein>
<dbReference type="EMBL" id="AUPC02000022">
    <property type="protein sequence ID" value="POG79820.1"/>
    <property type="molecule type" value="Genomic_DNA"/>
</dbReference>
<evidence type="ECO:0000313" key="2">
    <source>
        <dbReference type="EMBL" id="POG79820.1"/>
    </source>
</evidence>
<feature type="region of interest" description="Disordered" evidence="1">
    <location>
        <begin position="1"/>
        <end position="122"/>
    </location>
</feature>
<sequence>MEEGSDLNETSDKTNKSTSKSSLTKSNKQKQQRFQEETLSEGSKRQLGRTEEESDPNETSDKTNKSTSKSSPIKLILKSAKSTKLTQEESDDKVIEIEPPNISNKVVKDDQGNEKVIDNDDTDLEAENLKLKKQINEVQSERYEKESEEEQSGSNNNDEYDEKEARAEMKSILKTIDETRRLDYNEMFNSAKNLKIRHKLVPELRSALALYFPASNKQLPKWLGCLHKSLRFHQRLMNRRKADENKHRVHSNNRVYDVTAKRSYRFDDERITKYDKRRLLKMLSNRLFHSPEISETDEEDPTKSIIAIYDYSWKSDEVRTSES</sequence>
<keyword evidence="3" id="KW-1185">Reference proteome</keyword>
<feature type="compositionally biased region" description="Low complexity" evidence="1">
    <location>
        <begin position="16"/>
        <end position="26"/>
    </location>
</feature>
<name>A0A2P4QQB1_RHIID</name>
<feature type="compositionally biased region" description="Low complexity" evidence="1">
    <location>
        <begin position="65"/>
        <end position="82"/>
    </location>
</feature>
<proteinExistence type="predicted"/>
<comment type="caution">
    <text evidence="2">The sequence shown here is derived from an EMBL/GenBank/DDBJ whole genome shotgun (WGS) entry which is preliminary data.</text>
</comment>